<comment type="caution">
    <text evidence="2">The sequence shown here is derived from an EMBL/GenBank/DDBJ whole genome shotgun (WGS) entry which is preliminary data.</text>
</comment>
<feature type="region of interest" description="Disordered" evidence="1">
    <location>
        <begin position="1"/>
        <end position="20"/>
    </location>
</feature>
<proteinExistence type="predicted"/>
<name>A0A0G1X859_UNCK3</name>
<organism evidence="2 3">
    <name type="scientific">candidate division Kazan bacterium GW2011_GWB1_52_7</name>
    <dbReference type="NCBI Taxonomy" id="1620414"/>
    <lineage>
        <taxon>Bacteria</taxon>
        <taxon>Bacteria division Kazan-3B-28</taxon>
    </lineage>
</organism>
<gene>
    <name evidence="2" type="ORF">VF00_C0001G0101</name>
</gene>
<accession>A0A0G1X859</accession>
<dbReference type="Proteomes" id="UP000034913">
    <property type="component" value="Unassembled WGS sequence"/>
</dbReference>
<dbReference type="AlphaFoldDB" id="A0A0G1X859"/>
<evidence type="ECO:0000313" key="3">
    <source>
        <dbReference type="Proteomes" id="UP000034913"/>
    </source>
</evidence>
<dbReference type="EMBL" id="LCRB01000001">
    <property type="protein sequence ID" value="KKW27166.1"/>
    <property type="molecule type" value="Genomic_DNA"/>
</dbReference>
<evidence type="ECO:0000313" key="2">
    <source>
        <dbReference type="EMBL" id="KKW27166.1"/>
    </source>
</evidence>
<reference evidence="2 3" key="1">
    <citation type="journal article" date="2015" name="Nature">
        <title>rRNA introns, odd ribosomes, and small enigmatic genomes across a large radiation of phyla.</title>
        <authorList>
            <person name="Brown C.T."/>
            <person name="Hug L.A."/>
            <person name="Thomas B.C."/>
            <person name="Sharon I."/>
            <person name="Castelle C.J."/>
            <person name="Singh A."/>
            <person name="Wilkins M.J."/>
            <person name="Williams K.H."/>
            <person name="Banfield J.F."/>
        </authorList>
    </citation>
    <scope>NUCLEOTIDE SEQUENCE [LARGE SCALE GENOMIC DNA]</scope>
</reference>
<evidence type="ECO:0000256" key="1">
    <source>
        <dbReference type="SAM" id="MobiDB-lite"/>
    </source>
</evidence>
<protein>
    <submittedName>
        <fullName evidence="2">Uncharacterized protein</fullName>
    </submittedName>
</protein>
<sequence length="146" mass="16448">MNKGFGSLEGGQPSSKENDFERIAGEVPLTSDDVLHYVNKRAEKIKDPDAREDVQAQLKDWGAGPDELLGLFLMKIAETKNLQEAKELALNKNPKEVLYQNEQLPLLALLTSKYGSEKGSARYQRMLKDIGVDRDIIFRGILKEEE</sequence>